<feature type="coiled-coil region" evidence="2">
    <location>
        <begin position="71"/>
        <end position="131"/>
    </location>
</feature>
<dbReference type="PANTHER" id="PTHR13054:SF2">
    <property type="entry name" value="PROTEIN DGCR6"/>
    <property type="match status" value="1"/>
</dbReference>
<organism evidence="3">
    <name type="scientific">Simocephalus serrulatus</name>
    <dbReference type="NCBI Taxonomy" id="117539"/>
    <lineage>
        <taxon>Eukaryota</taxon>
        <taxon>Metazoa</taxon>
        <taxon>Ecdysozoa</taxon>
        <taxon>Arthropoda</taxon>
        <taxon>Crustacea</taxon>
        <taxon>Branchiopoda</taxon>
        <taxon>Diplostraca</taxon>
        <taxon>Cladocera</taxon>
        <taxon>Anomopoda</taxon>
        <taxon>Daphniidae</taxon>
        <taxon>Simocephalus</taxon>
    </lineage>
</organism>
<dbReference type="Pfam" id="PF07324">
    <property type="entry name" value="DGCR6"/>
    <property type="match status" value="1"/>
</dbReference>
<feature type="coiled-coil region" evidence="2">
    <location>
        <begin position="195"/>
        <end position="229"/>
    </location>
</feature>
<name>A0A4Y7NQ27_9CRUS</name>
<dbReference type="PANTHER" id="PTHR13054">
    <property type="entry name" value="DIGEORGE SYNDROME CRITICAL REGION 6 DGCR6 FAMILY MEMBER"/>
    <property type="match status" value="1"/>
</dbReference>
<evidence type="ECO:0000256" key="1">
    <source>
        <dbReference type="ARBA" id="ARBA00005939"/>
    </source>
</evidence>
<sequence length="473" mass="55014">MMDEEEYMIPIFIPHLRSPNNQQLSPIINEDTNRNQLESNGFYLHLSFSGNRGINRPSSIQLPSHSVEEEAKRCEEELDISRQTLSRLESEVAQLERVNEGLSSDNEFRELINLEQAMKRFEQDLADCRILAQQSTQELANKTAMAIAIRTKRLETERTLRELQLSICRRKLEYATARALDESTTEEDPLPVSNLPEEEERMAELQGELDELNQKNIRAEAEVQEAYRHNATRQNDLARTQRDVEQRISIAKMSWSSLMWKCNISLIDGVPVFILVFTRKIHCRLANNEFQNWPLEFDYLVKMKSAEELQQKLYYLLEQLQEMARKLPLQYQQRMPYELLSGLANCLLNETIFKIVEGLTEIQQVTEKQLLQQRLKLLHRHRAEKEALAKKPIDPNTETEKEQVLANHSDELKQADMNLILQLDQLVADQQSTLEKAGVPGFYSTSNPQEIKVQMYLLEFILKLGKESELNSL</sequence>
<protein>
    <submittedName>
        <fullName evidence="3">EOG090X0GJG</fullName>
    </submittedName>
</protein>
<keyword evidence="2" id="KW-0175">Coiled coil</keyword>
<proteinExistence type="evidence at transcript level"/>
<evidence type="ECO:0000256" key="2">
    <source>
        <dbReference type="SAM" id="Coils"/>
    </source>
</evidence>
<reference evidence="3" key="1">
    <citation type="submission" date="2018-08" db="EMBL/GenBank/DDBJ databases">
        <authorList>
            <person name="Cornetti L."/>
        </authorList>
    </citation>
    <scope>NUCLEOTIDE SEQUENCE</scope>
    <source>
        <strain evidence="3">OM-SAIQ-clone2</strain>
    </source>
</reference>
<evidence type="ECO:0000313" key="3">
    <source>
        <dbReference type="EMBL" id="SVE94574.1"/>
    </source>
</evidence>
<accession>A0A4Y7NQ27</accession>
<dbReference type="AlphaFoldDB" id="A0A4Y7NQ27"/>
<comment type="similarity">
    <text evidence="1">Belongs to the gonadal family.</text>
</comment>
<dbReference type="InterPro" id="IPR010849">
    <property type="entry name" value="Gonadal"/>
</dbReference>
<dbReference type="EMBL" id="LR024955">
    <property type="protein sequence ID" value="SVE94574.1"/>
    <property type="molecule type" value="mRNA"/>
</dbReference>
<gene>
    <name evidence="3" type="primary">EOG090X0GJG</name>
</gene>